<reference evidence="3" key="1">
    <citation type="submission" date="2020-07" db="EMBL/GenBank/DDBJ databases">
        <title>Genome sequence and genetic diversity analysis of an under-domesticated orphan crop, white fonio (Digitaria exilis).</title>
        <authorList>
            <person name="Bennetzen J.L."/>
            <person name="Chen S."/>
            <person name="Ma X."/>
            <person name="Wang X."/>
            <person name="Yssel A.E.J."/>
            <person name="Chaluvadi S.R."/>
            <person name="Johnson M."/>
            <person name="Gangashetty P."/>
            <person name="Hamidou F."/>
            <person name="Sanogo M.D."/>
            <person name="Zwaenepoel A."/>
            <person name="Wallace J."/>
            <person name="Van De Peer Y."/>
            <person name="Van Deynze A."/>
        </authorList>
    </citation>
    <scope>NUCLEOTIDE SEQUENCE</scope>
    <source>
        <tissue evidence="3">Leaves</tissue>
    </source>
</reference>
<evidence type="ECO:0000313" key="4">
    <source>
        <dbReference type="Proteomes" id="UP000636709"/>
    </source>
</evidence>
<dbReference type="Pfam" id="PF07287">
    <property type="entry name" value="AtuA"/>
    <property type="match status" value="1"/>
</dbReference>
<dbReference type="Pfam" id="PF23544">
    <property type="entry name" value="AtuA_ferredoxin"/>
    <property type="match status" value="1"/>
</dbReference>
<evidence type="ECO:0000259" key="1">
    <source>
        <dbReference type="Pfam" id="PF07287"/>
    </source>
</evidence>
<dbReference type="PANTHER" id="PTHR47472:SF1">
    <property type="entry name" value="DUF1446-DOMAIN-CONTAINING PROTEIN"/>
    <property type="match status" value="1"/>
</dbReference>
<evidence type="ECO:0000313" key="3">
    <source>
        <dbReference type="EMBL" id="KAF8690863.1"/>
    </source>
</evidence>
<keyword evidence="4" id="KW-1185">Reference proteome</keyword>
<feature type="domain" description="AtuA-like ferredoxin-fold" evidence="2">
    <location>
        <begin position="219"/>
        <end position="336"/>
    </location>
</feature>
<dbReference type="AlphaFoldDB" id="A0A835BGF7"/>
<sequence>MHIGNFLLSNYWIYLFHMPKLVMEEKLLLEGGWKGWGEISYGGHQCLKRAQAAEYLVRSWMGERYPDIDDKIVSYIMGYDSLKAIGINNDSYSSKQVIDARLRMDGLFELEEHAVEFVEEFIALYTNGPAGGGGISTGQRKEIILQKILVDRENIFWRAHAKKASIPCLQNQAAGCEMVRMHILQSQKNPTNRAMGIPRVDTSIETLPSPVRASPGKKIALYHIAHSRVGDKGNDMNFSVIPHFPGDIGRLRAVITPDWVKNVVSPLLDLSSFPDERMIQRRINLLELVSVEIYNVPGISSLNVVVRNILDGGVNCSRRIDRHGKTLSDLILCQEVALPS</sequence>
<comment type="caution">
    <text evidence="3">The sequence shown here is derived from an EMBL/GenBank/DDBJ whole genome shotgun (WGS) entry which is preliminary data.</text>
</comment>
<proteinExistence type="predicted"/>
<name>A0A835BGF7_9POAL</name>
<dbReference type="InterPro" id="IPR056362">
    <property type="entry name" value="AtuA-like_ferredoxin_dom"/>
</dbReference>
<dbReference type="Proteomes" id="UP000636709">
    <property type="component" value="Unassembled WGS sequence"/>
</dbReference>
<dbReference type="PANTHER" id="PTHR47472">
    <property type="entry name" value="PROPIONYL-COA CARBOXYLASE"/>
    <property type="match status" value="1"/>
</dbReference>
<organism evidence="3 4">
    <name type="scientific">Digitaria exilis</name>
    <dbReference type="NCBI Taxonomy" id="1010633"/>
    <lineage>
        <taxon>Eukaryota</taxon>
        <taxon>Viridiplantae</taxon>
        <taxon>Streptophyta</taxon>
        <taxon>Embryophyta</taxon>
        <taxon>Tracheophyta</taxon>
        <taxon>Spermatophyta</taxon>
        <taxon>Magnoliopsida</taxon>
        <taxon>Liliopsida</taxon>
        <taxon>Poales</taxon>
        <taxon>Poaceae</taxon>
        <taxon>PACMAD clade</taxon>
        <taxon>Panicoideae</taxon>
        <taxon>Panicodae</taxon>
        <taxon>Paniceae</taxon>
        <taxon>Anthephorinae</taxon>
        <taxon>Digitaria</taxon>
    </lineage>
</organism>
<feature type="domain" description="Acyclic terpene utilisation N-terminal" evidence="1">
    <location>
        <begin position="29"/>
        <end position="160"/>
    </location>
</feature>
<gene>
    <name evidence="3" type="ORF">HU200_041265</name>
</gene>
<accession>A0A835BGF7</accession>
<protein>
    <submittedName>
        <fullName evidence="3">Uncharacterized protein</fullName>
    </submittedName>
</protein>
<dbReference type="EMBL" id="JACEFO010001972">
    <property type="protein sequence ID" value="KAF8690863.1"/>
    <property type="molecule type" value="Genomic_DNA"/>
</dbReference>
<dbReference type="InterPro" id="IPR010839">
    <property type="entry name" value="AtuA_N"/>
</dbReference>
<dbReference type="OrthoDB" id="16163at2759"/>
<evidence type="ECO:0000259" key="2">
    <source>
        <dbReference type="Pfam" id="PF23544"/>
    </source>
</evidence>